<dbReference type="EMBL" id="CP029462">
    <property type="protein sequence ID" value="AXL20752.1"/>
    <property type="molecule type" value="Genomic_DNA"/>
</dbReference>
<sequence>MRRSILLISIQSVRIIVVRRHASNLKENVSTCYVGIDIAKRTYAAAVADSAGPMIPCSTAADGFCKLFADLPSWETDNFIISMEFTAHYDWSIVKKRVRIIHTMLTKDVIFQLS</sequence>
<evidence type="ECO:0000313" key="2">
    <source>
        <dbReference type="Proteomes" id="UP000254337"/>
    </source>
</evidence>
<reference evidence="1 2" key="1">
    <citation type="submission" date="2018-05" db="EMBL/GenBank/DDBJ databases">
        <title>Complete genome sequence of Megasphaera sp. AJH120T, isolated from the ceca of a chicken.</title>
        <authorList>
            <person name="Maki J."/>
            <person name="Looft T."/>
        </authorList>
    </citation>
    <scope>NUCLEOTIDE SEQUENCE [LARGE SCALE GENOMIC DNA]</scope>
    <source>
        <strain evidence="1 2">AJH120</strain>
    </source>
</reference>
<name>A0A346AY09_9FIRM</name>
<accession>A0A346AY09</accession>
<dbReference type="Proteomes" id="UP000254337">
    <property type="component" value="Chromosome"/>
</dbReference>
<protein>
    <submittedName>
        <fullName evidence="1">Uncharacterized protein</fullName>
    </submittedName>
</protein>
<organism evidence="1 2">
    <name type="scientific">Megasphaera stantonii</name>
    <dbReference type="NCBI Taxonomy" id="2144175"/>
    <lineage>
        <taxon>Bacteria</taxon>
        <taxon>Bacillati</taxon>
        <taxon>Bacillota</taxon>
        <taxon>Negativicutes</taxon>
        <taxon>Veillonellales</taxon>
        <taxon>Veillonellaceae</taxon>
        <taxon>Megasphaera</taxon>
    </lineage>
</organism>
<dbReference type="AlphaFoldDB" id="A0A346AY09"/>
<dbReference type="KEGG" id="meg:DKB62_03755"/>
<keyword evidence="2" id="KW-1185">Reference proteome</keyword>
<proteinExistence type="predicted"/>
<evidence type="ECO:0000313" key="1">
    <source>
        <dbReference type="EMBL" id="AXL20752.1"/>
    </source>
</evidence>
<gene>
    <name evidence="1" type="ORF">DKB62_03755</name>
</gene>